<dbReference type="Pfam" id="PF01243">
    <property type="entry name" value="PNPOx_N"/>
    <property type="match status" value="1"/>
</dbReference>
<name>A0ABT8L2S3_9BACT</name>
<sequence>MGQNFTKLTFTESVKKAQEKYGSRSAYQKMDELAPDKYQLSQRESAFIEQRDGFYLSTVGENGWPYVQFRGGPAGFLKVIDQETLGYADFRGNRQYISTGNIYANKKASLILMDYASRSRLKIWANTEILEPEQNQKLAEKLILPDYVAKIERLVVFHVQAYDWNCPQHITPKFTIEEIKTMFYNDPQLINQMFANES</sequence>
<dbReference type="InterPro" id="IPR011576">
    <property type="entry name" value="Pyridox_Oxase_N"/>
</dbReference>
<accession>A0ABT8L2S3</accession>
<dbReference type="InterPro" id="IPR012349">
    <property type="entry name" value="Split_barrel_FMN-bd"/>
</dbReference>
<feature type="domain" description="Pyridoxamine 5'-phosphate oxidase N-terminal" evidence="1">
    <location>
        <begin position="45"/>
        <end position="138"/>
    </location>
</feature>
<keyword evidence="3" id="KW-1185">Reference proteome</keyword>
<evidence type="ECO:0000259" key="1">
    <source>
        <dbReference type="Pfam" id="PF01243"/>
    </source>
</evidence>
<evidence type="ECO:0000313" key="2">
    <source>
        <dbReference type="EMBL" id="MDN5212052.1"/>
    </source>
</evidence>
<dbReference type="SUPFAM" id="SSF50475">
    <property type="entry name" value="FMN-binding split barrel"/>
    <property type="match status" value="1"/>
</dbReference>
<proteinExistence type="predicted"/>
<gene>
    <name evidence="2" type="ORF">QQ020_08315</name>
</gene>
<dbReference type="PANTHER" id="PTHR42815">
    <property type="entry name" value="FAD-BINDING, PUTATIVE (AFU_ORTHOLOGUE AFUA_6G07600)-RELATED"/>
    <property type="match status" value="1"/>
</dbReference>
<comment type="caution">
    <text evidence="2">The sequence shown here is derived from an EMBL/GenBank/DDBJ whole genome shotgun (WGS) entry which is preliminary data.</text>
</comment>
<dbReference type="RefSeq" id="WP_346757377.1">
    <property type="nucleotide sequence ID" value="NZ_JAUJEB010000001.1"/>
</dbReference>
<organism evidence="2 3">
    <name type="scientific">Agaribacillus aureus</name>
    <dbReference type="NCBI Taxonomy" id="3051825"/>
    <lineage>
        <taxon>Bacteria</taxon>
        <taxon>Pseudomonadati</taxon>
        <taxon>Bacteroidota</taxon>
        <taxon>Cytophagia</taxon>
        <taxon>Cytophagales</taxon>
        <taxon>Splendidivirgaceae</taxon>
        <taxon>Agaribacillus</taxon>
    </lineage>
</organism>
<dbReference type="Proteomes" id="UP001172083">
    <property type="component" value="Unassembled WGS sequence"/>
</dbReference>
<protein>
    <submittedName>
        <fullName evidence="2">Pyridoxamine 5'-phosphate oxidase family protein</fullName>
    </submittedName>
</protein>
<evidence type="ECO:0000313" key="3">
    <source>
        <dbReference type="Proteomes" id="UP001172083"/>
    </source>
</evidence>
<reference evidence="2" key="1">
    <citation type="submission" date="2023-06" db="EMBL/GenBank/DDBJ databases">
        <title>Genomic of Agaribacillus aureum.</title>
        <authorList>
            <person name="Wang G."/>
        </authorList>
    </citation>
    <scope>NUCLEOTIDE SEQUENCE</scope>
    <source>
        <strain evidence="2">BMA12</strain>
    </source>
</reference>
<dbReference type="PANTHER" id="PTHR42815:SF2">
    <property type="entry name" value="FAD-BINDING, PUTATIVE (AFU_ORTHOLOGUE AFUA_6G07600)-RELATED"/>
    <property type="match status" value="1"/>
</dbReference>
<dbReference type="EMBL" id="JAUJEB010000001">
    <property type="protein sequence ID" value="MDN5212052.1"/>
    <property type="molecule type" value="Genomic_DNA"/>
</dbReference>
<dbReference type="Gene3D" id="2.30.110.10">
    <property type="entry name" value="Electron Transport, Fmn-binding Protein, Chain A"/>
    <property type="match status" value="1"/>
</dbReference>